<sequence length="61" mass="6542">MDVESPPDFSPSTFSGCNSQDSRSSSSCALVLAVKDTFATPRRTRMKGGRNWSSPGEAETN</sequence>
<feature type="compositionally biased region" description="Polar residues" evidence="1">
    <location>
        <begin position="51"/>
        <end position="61"/>
    </location>
</feature>
<dbReference type="Proteomes" id="UP000479000">
    <property type="component" value="Unassembled WGS sequence"/>
</dbReference>
<name>A0A6H5GPM0_9HEMI</name>
<feature type="region of interest" description="Disordered" evidence="1">
    <location>
        <begin position="40"/>
        <end position="61"/>
    </location>
</feature>
<gene>
    <name evidence="2" type="ORF">NTEN_LOCUS10415</name>
</gene>
<dbReference type="AlphaFoldDB" id="A0A6H5GPM0"/>
<reference evidence="2 3" key="1">
    <citation type="submission" date="2020-02" db="EMBL/GenBank/DDBJ databases">
        <authorList>
            <person name="Ferguson B K."/>
        </authorList>
    </citation>
    <scope>NUCLEOTIDE SEQUENCE [LARGE SCALE GENOMIC DNA]</scope>
</reference>
<proteinExistence type="predicted"/>
<feature type="compositionally biased region" description="Low complexity" evidence="1">
    <location>
        <begin position="15"/>
        <end position="27"/>
    </location>
</feature>
<accession>A0A6H5GPM0</accession>
<protein>
    <submittedName>
        <fullName evidence="2">Uncharacterized protein</fullName>
    </submittedName>
</protein>
<evidence type="ECO:0000313" key="2">
    <source>
        <dbReference type="EMBL" id="CAB0004938.1"/>
    </source>
</evidence>
<organism evidence="2 3">
    <name type="scientific">Nesidiocoris tenuis</name>
    <dbReference type="NCBI Taxonomy" id="355587"/>
    <lineage>
        <taxon>Eukaryota</taxon>
        <taxon>Metazoa</taxon>
        <taxon>Ecdysozoa</taxon>
        <taxon>Arthropoda</taxon>
        <taxon>Hexapoda</taxon>
        <taxon>Insecta</taxon>
        <taxon>Pterygota</taxon>
        <taxon>Neoptera</taxon>
        <taxon>Paraneoptera</taxon>
        <taxon>Hemiptera</taxon>
        <taxon>Heteroptera</taxon>
        <taxon>Panheteroptera</taxon>
        <taxon>Cimicomorpha</taxon>
        <taxon>Miridae</taxon>
        <taxon>Dicyphina</taxon>
        <taxon>Nesidiocoris</taxon>
    </lineage>
</organism>
<evidence type="ECO:0000256" key="1">
    <source>
        <dbReference type="SAM" id="MobiDB-lite"/>
    </source>
</evidence>
<feature type="region of interest" description="Disordered" evidence="1">
    <location>
        <begin position="1"/>
        <end position="27"/>
    </location>
</feature>
<keyword evidence="3" id="KW-1185">Reference proteome</keyword>
<dbReference type="EMBL" id="CADCXU010015621">
    <property type="protein sequence ID" value="CAB0004938.1"/>
    <property type="molecule type" value="Genomic_DNA"/>
</dbReference>
<feature type="non-terminal residue" evidence="2">
    <location>
        <position position="61"/>
    </location>
</feature>
<evidence type="ECO:0000313" key="3">
    <source>
        <dbReference type="Proteomes" id="UP000479000"/>
    </source>
</evidence>